<sequence>MCRLANVVERVITRTSGKNTNSSILIIGAPKRQKERLRCEEYIFGNISLKSNKMVAITTVKKMIPIILYSPKSKTLRKKALNNMIMATLTNKLVTIIVASNLSDFSSNEDIFLSEEWLRCAITFSSEEESEKKAVSEAETKPETINSNMAINSSNSATKEGVCAVIPLIKLANWHIKASESKDFEFS</sequence>
<name>A0ABN6Z7E1_9BACE</name>
<dbReference type="Proteomes" id="UP001496674">
    <property type="component" value="Chromosome"/>
</dbReference>
<protein>
    <submittedName>
        <fullName evidence="1">Uncharacterized protein</fullName>
    </submittedName>
</protein>
<evidence type="ECO:0000313" key="1">
    <source>
        <dbReference type="EMBL" id="BEG98278.1"/>
    </source>
</evidence>
<reference evidence="1 2" key="1">
    <citation type="submission" date="2023-04" db="EMBL/GenBank/DDBJ databases">
        <title>Draft genome sequence of acteroides sedimenti strain YN3PY1.</title>
        <authorList>
            <person name="Yoshida N."/>
        </authorList>
    </citation>
    <scope>NUCLEOTIDE SEQUENCE [LARGE SCALE GENOMIC DNA]</scope>
    <source>
        <strain evidence="1 2">YN3PY1</strain>
    </source>
</reference>
<evidence type="ECO:0000313" key="2">
    <source>
        <dbReference type="Proteomes" id="UP001496674"/>
    </source>
</evidence>
<organism evidence="1 2">
    <name type="scientific">Bacteroides sedimenti</name>
    <dbReference type="NCBI Taxonomy" id="2136147"/>
    <lineage>
        <taxon>Bacteria</taxon>
        <taxon>Pseudomonadati</taxon>
        <taxon>Bacteroidota</taxon>
        <taxon>Bacteroidia</taxon>
        <taxon>Bacteroidales</taxon>
        <taxon>Bacteroidaceae</taxon>
        <taxon>Bacteroides</taxon>
    </lineage>
</organism>
<dbReference type="EMBL" id="AP028055">
    <property type="protein sequence ID" value="BEG98278.1"/>
    <property type="molecule type" value="Genomic_DNA"/>
</dbReference>
<keyword evidence="2" id="KW-1185">Reference proteome</keyword>
<proteinExistence type="predicted"/>
<accession>A0ABN6Z7E1</accession>
<gene>
    <name evidence="1" type="ORF">BSYN_05430</name>
</gene>